<protein>
    <submittedName>
        <fullName evidence="2">Uncharacterized protein</fullName>
    </submittedName>
</protein>
<dbReference type="eggNOG" id="arCOG09065">
    <property type="taxonomic scope" value="Archaea"/>
</dbReference>
<feature type="transmembrane region" description="Helical" evidence="1">
    <location>
        <begin position="146"/>
        <end position="172"/>
    </location>
</feature>
<evidence type="ECO:0000256" key="1">
    <source>
        <dbReference type="SAM" id="Phobius"/>
    </source>
</evidence>
<dbReference type="Proteomes" id="UP000011867">
    <property type="component" value="Chromosome"/>
</dbReference>
<gene>
    <name evidence="2" type="ordered locus">Nmlp_3716</name>
</gene>
<name>M1Y5I4_NATM8</name>
<dbReference type="HOGENOM" id="CLU_117968_0_0_2"/>
<feature type="transmembrane region" description="Helical" evidence="1">
    <location>
        <begin position="113"/>
        <end position="134"/>
    </location>
</feature>
<evidence type="ECO:0000313" key="2">
    <source>
        <dbReference type="EMBL" id="CCQ37830.1"/>
    </source>
</evidence>
<feature type="transmembrane region" description="Helical" evidence="1">
    <location>
        <begin position="44"/>
        <end position="61"/>
    </location>
</feature>
<accession>M1Y5I4</accession>
<keyword evidence="1" id="KW-1133">Transmembrane helix</keyword>
<dbReference type="STRING" id="268739.Nmlp_3716"/>
<sequence length="208" mass="21335">MTTRPDGRAGTGPGTPPPIARIRGLLARTGVAIRGAVGRRDGRATLVVVAVLYLLTYLWALRDLTASGPGGLDVFVVAEPVSTALTPLSPFLFEAVARIEAGPIVYLFRPVNVALGLGLGLLVGVTLSVSVVSWRGPDACRIGAGAGATAGVPGLLSGFACCGPQLLVVIGLQASAGLVAAMQWMVPLAVVSLLFTLFWVGSRVRIPE</sequence>
<evidence type="ECO:0000313" key="3">
    <source>
        <dbReference type="Proteomes" id="UP000011867"/>
    </source>
</evidence>
<dbReference type="KEGG" id="nmo:Nmlp_3716"/>
<dbReference type="RefSeq" id="WP_015410557.1">
    <property type="nucleotide sequence ID" value="NC_020388.1"/>
</dbReference>
<dbReference type="EMBL" id="HF582854">
    <property type="protein sequence ID" value="CCQ37830.1"/>
    <property type="molecule type" value="Genomic_DNA"/>
</dbReference>
<keyword evidence="1" id="KW-0812">Transmembrane</keyword>
<feature type="transmembrane region" description="Helical" evidence="1">
    <location>
        <begin position="178"/>
        <end position="200"/>
    </location>
</feature>
<reference evidence="2 3" key="1">
    <citation type="journal article" date="2013" name="Genome Announc.">
        <title>Genome of the haloarchaeon Natronomonas moolapensis, a neutrophilic member of a previously haloalkaliphilic genus.</title>
        <authorList>
            <person name="Dyall-Smith M.L."/>
            <person name="Pfeiffer F."/>
            <person name="Oberwinkler T."/>
            <person name="Klee K."/>
            <person name="Rampp M."/>
            <person name="Palm P."/>
            <person name="Gross K."/>
            <person name="Schuster S.C."/>
            <person name="Oesterhelt D."/>
        </authorList>
    </citation>
    <scope>NUCLEOTIDE SEQUENCE [LARGE SCALE GENOMIC DNA]</scope>
    <source>
        <strain evidence="3">DSM 18674 / JCM 14361 / 8.8.11</strain>
    </source>
</reference>
<dbReference type="GeneID" id="14653285"/>
<keyword evidence="3" id="KW-1185">Reference proteome</keyword>
<keyword evidence="1" id="KW-0472">Membrane</keyword>
<dbReference type="AlphaFoldDB" id="M1Y5I4"/>
<organism evidence="2 3">
    <name type="scientific">Natronomonas moolapensis (strain DSM 18674 / CECT 7526 / JCM 14361 / 8.8.11)</name>
    <dbReference type="NCBI Taxonomy" id="268739"/>
    <lineage>
        <taxon>Archaea</taxon>
        <taxon>Methanobacteriati</taxon>
        <taxon>Methanobacteriota</taxon>
        <taxon>Stenosarchaea group</taxon>
        <taxon>Halobacteria</taxon>
        <taxon>Halobacteriales</taxon>
        <taxon>Natronomonadaceae</taxon>
        <taxon>Natronomonas</taxon>
    </lineage>
</organism>
<proteinExistence type="predicted"/>